<feature type="short sequence motif" description="Cysteine switch" evidence="27">
    <location>
        <begin position="89"/>
        <end position="96"/>
    </location>
</feature>
<feature type="binding site" evidence="24">
    <location>
        <position position="157"/>
    </location>
    <ligand>
        <name>Ca(2+)</name>
        <dbReference type="ChEBI" id="CHEBI:29108"/>
        <label>2</label>
    </ligand>
</feature>
<feature type="binding site" evidence="24">
    <location>
        <position position="200"/>
    </location>
    <ligand>
        <name>Ca(2+)</name>
        <dbReference type="ChEBI" id="CHEBI:29108"/>
        <label>3</label>
    </ligand>
</feature>
<dbReference type="PANTHER" id="PTHR10201:SF215">
    <property type="entry name" value="STROMELYSIN-1"/>
    <property type="match status" value="1"/>
</dbReference>
<evidence type="ECO:0000256" key="15">
    <source>
        <dbReference type="ARBA" id="ARBA00023105"/>
    </source>
</evidence>
<keyword evidence="33" id="KW-1185">Reference proteome</keyword>
<dbReference type="SUPFAM" id="SSF47090">
    <property type="entry name" value="PGBD-like"/>
    <property type="match status" value="1"/>
</dbReference>
<dbReference type="Ensembl" id="ENSVURT00010019734.1">
    <property type="protein sequence ID" value="ENSVURP00010017373.1"/>
    <property type="gene ID" value="ENSVURG00010013258.1"/>
</dbReference>
<dbReference type="FunFam" id="3.40.390.10:FF:000007">
    <property type="entry name" value="Collagenase 3"/>
    <property type="match status" value="1"/>
</dbReference>
<comment type="catalytic activity">
    <reaction evidence="18">
        <text>Preferential cleavage where P1', P2' and P3' are hydrophobic residues.</text>
        <dbReference type="EC" id="3.4.24.17"/>
    </reaction>
</comment>
<evidence type="ECO:0000256" key="23">
    <source>
        <dbReference type="PIRSR" id="PIRSR001191-2"/>
    </source>
</evidence>
<sequence>MKSLPVFLLYLAFAAAYPLDPAATVGKLSMDRVQKYLEDFYHLEKSMKQFVRMKDSSPVIAKIQEMQRFLGLKVTGNLDDDTMEMIKKPRCGFPDVSSYAFFPYKSKWRKNEVTYRIVNYTTDMKQADVDTAIERALKVWSDVTPLTFTRLEEGEADIMISFAVKDHGDFLPFDGPGGVLGHAYPPGPKINGDVHLDDDEKWTEDKSGVNLFLAAAHEFGHSLGLMHSSDTKALMYPVYNTNIDLTKFRLSQDDIDGIQSLYGYPPVSPDDPVPPTTSAEKETPEENPATCDPNMSFDAVSTLRGEMLFFKDKYFWRKSTNSIEPTLSLLSAYWPSLPSGFDAAYELTTKDMVFVFKESKFWAIRGSDIQPGYPRDIYTLGFPQTVKKIDAAFFHKEKQKTYFFVNDIYWRYDEKRQAMDHGYPRQIATDFPGVDEKIDAVFEAFGFFYFFSGSSQIEFDPNAKMVTRTLKSNSWFNC</sequence>
<evidence type="ECO:0000256" key="17">
    <source>
        <dbReference type="ARBA" id="ARBA00023157"/>
    </source>
</evidence>
<feature type="binding site" evidence="24">
    <location>
        <position position="441"/>
    </location>
    <ligand>
        <name>Ca(2+)</name>
        <dbReference type="ChEBI" id="CHEBI:29108"/>
        <label>5</label>
    </ligand>
</feature>
<reference evidence="33" key="1">
    <citation type="submission" date="2018-12" db="EMBL/GenBank/DDBJ databases">
        <authorList>
            <person name="Yazar S."/>
        </authorList>
    </citation>
    <scope>NUCLEOTIDE SEQUENCE [LARGE SCALE GENOMIC DNA]</scope>
</reference>
<feature type="binding site" evidence="23">
    <location>
        <position position="217"/>
    </location>
    <ligand>
        <name>Zn(2+)</name>
        <dbReference type="ChEBI" id="CHEBI:29105"/>
        <label>2</label>
        <note>catalytic</note>
    </ligand>
</feature>
<evidence type="ECO:0000256" key="10">
    <source>
        <dbReference type="ARBA" id="ARBA00022801"/>
    </source>
</evidence>
<feature type="binding site" evidence="24">
    <location>
        <position position="344"/>
    </location>
    <ligand>
        <name>Ca(2+)</name>
        <dbReference type="ChEBI" id="CHEBI:29108"/>
        <label>5</label>
    </ligand>
</feature>
<dbReference type="GO" id="GO:0031012">
    <property type="term" value="C:extracellular matrix"/>
    <property type="evidence" value="ECO:0007669"/>
    <property type="project" value="InterPro"/>
</dbReference>
<feature type="binding site" description="in inhibited form" evidence="24">
    <location>
        <position position="91"/>
    </location>
    <ligand>
        <name>Zn(2+)</name>
        <dbReference type="ChEBI" id="CHEBI:29105"/>
        <label>2</label>
        <note>catalytic</note>
    </ligand>
</feature>
<dbReference type="PROSITE" id="PS00546">
    <property type="entry name" value="CYSTEINE_SWITCH"/>
    <property type="match status" value="1"/>
</dbReference>
<gene>
    <name evidence="32" type="primary">MMP3</name>
</gene>
<name>A0A4X2L074_VOMUR</name>
<proteinExistence type="inferred from homology"/>
<feature type="repeat" description="Hemopexin" evidence="28">
    <location>
        <begin position="386"/>
        <end position="434"/>
    </location>
</feature>
<dbReference type="InterPro" id="IPR021190">
    <property type="entry name" value="Pept_M10A"/>
</dbReference>
<feature type="binding site" evidence="24">
    <location>
        <position position="193"/>
    </location>
    <ligand>
        <name>Ca(2+)</name>
        <dbReference type="ChEBI" id="CHEBI:29108"/>
        <label>2</label>
    </ligand>
</feature>
<evidence type="ECO:0000256" key="27">
    <source>
        <dbReference type="PIRSR" id="PIRSR621190-5"/>
    </source>
</evidence>
<dbReference type="GO" id="GO:0071492">
    <property type="term" value="P:cellular response to UV-A"/>
    <property type="evidence" value="ECO:0007669"/>
    <property type="project" value="Ensembl"/>
</dbReference>
<keyword evidence="4" id="KW-0272">Extracellular matrix</keyword>
<dbReference type="InterPro" id="IPR036375">
    <property type="entry name" value="Hemopexin-like_dom_sf"/>
</dbReference>
<evidence type="ECO:0000256" key="12">
    <source>
        <dbReference type="ARBA" id="ARBA00022837"/>
    </source>
</evidence>
<keyword evidence="5" id="KW-0399">Innate immunity</keyword>
<feature type="binding site" evidence="24">
    <location>
        <position position="167"/>
    </location>
    <ligand>
        <name>Zn(2+)</name>
        <dbReference type="ChEBI" id="CHEBI:29105"/>
        <label>1</label>
    </ligand>
</feature>
<feature type="repeat" description="Hemopexin" evidence="28">
    <location>
        <begin position="288"/>
        <end position="337"/>
    </location>
</feature>
<feature type="repeat" description="Hemopexin" evidence="28">
    <location>
        <begin position="435"/>
        <end position="478"/>
    </location>
</feature>
<evidence type="ECO:0000256" key="24">
    <source>
        <dbReference type="PIRSR" id="PIRSR621190-2"/>
    </source>
</evidence>
<dbReference type="InterPro" id="IPR036365">
    <property type="entry name" value="PGBD-like_sf"/>
</dbReference>
<dbReference type="GO" id="GO:0045087">
    <property type="term" value="P:innate immune response"/>
    <property type="evidence" value="ECO:0007669"/>
    <property type="project" value="UniProtKB-KW"/>
</dbReference>
<evidence type="ECO:0000256" key="2">
    <source>
        <dbReference type="ARBA" id="ARBA00010370"/>
    </source>
</evidence>
<keyword evidence="7 23" id="KW-0479">Metal-binding</keyword>
<evidence type="ECO:0000256" key="28">
    <source>
        <dbReference type="PROSITE-ProRule" id="PRU01011"/>
    </source>
</evidence>
<dbReference type="SMART" id="SM00120">
    <property type="entry name" value="HX"/>
    <property type="match status" value="4"/>
</dbReference>
<dbReference type="Gene3D" id="2.110.10.10">
    <property type="entry name" value="Hemopexin-like domain"/>
    <property type="match status" value="1"/>
</dbReference>
<reference evidence="32" key="3">
    <citation type="submission" date="2025-09" db="UniProtKB">
        <authorList>
            <consortium name="Ensembl"/>
        </authorList>
    </citation>
    <scope>IDENTIFICATION</scope>
</reference>
<keyword evidence="3" id="KW-0964">Secreted</keyword>
<feature type="binding site" evidence="23">
    <location>
        <position position="221"/>
    </location>
    <ligand>
        <name>Zn(2+)</name>
        <dbReference type="ChEBI" id="CHEBI:29105"/>
        <label>2</label>
        <note>catalytic</note>
    </ligand>
</feature>
<accession>A0A4X2L074</accession>
<keyword evidence="8 30" id="KW-0732">Signal</keyword>
<feature type="repeat" description="Hemopexin" evidence="28">
    <location>
        <begin position="338"/>
        <end position="384"/>
    </location>
</feature>
<feature type="domain" description="Peptidase metallopeptidase" evidence="31">
    <location>
        <begin position="104"/>
        <end position="264"/>
    </location>
</feature>
<dbReference type="CDD" id="cd00094">
    <property type="entry name" value="HX"/>
    <property type="match status" value="1"/>
</dbReference>
<dbReference type="InterPro" id="IPR021158">
    <property type="entry name" value="Pept_M10A_Zn_BS"/>
</dbReference>
<keyword evidence="9" id="KW-0677">Repeat</keyword>
<evidence type="ECO:0000256" key="4">
    <source>
        <dbReference type="ARBA" id="ARBA00022530"/>
    </source>
</evidence>
<evidence type="ECO:0000256" key="13">
    <source>
        <dbReference type="ARBA" id="ARBA00022859"/>
    </source>
</evidence>
<keyword evidence="16" id="KW-0865">Zymogen</keyword>
<evidence type="ECO:0000256" key="20">
    <source>
        <dbReference type="ARBA" id="ARBA00039664"/>
    </source>
</evidence>
<dbReference type="GO" id="GO:0006508">
    <property type="term" value="P:proteolysis"/>
    <property type="evidence" value="ECO:0007669"/>
    <property type="project" value="UniProtKB-KW"/>
</dbReference>
<feature type="signal peptide" evidence="30">
    <location>
        <begin position="1"/>
        <end position="16"/>
    </location>
</feature>
<evidence type="ECO:0000256" key="14">
    <source>
        <dbReference type="ARBA" id="ARBA00023049"/>
    </source>
</evidence>
<feature type="binding site" evidence="24">
    <location>
        <position position="175"/>
    </location>
    <ligand>
        <name>Ca(2+)</name>
        <dbReference type="ChEBI" id="CHEBI:29108"/>
        <label>3</label>
    </ligand>
</feature>
<dbReference type="OMA" id="NFVQQYL"/>
<dbReference type="PRINTS" id="PR00138">
    <property type="entry name" value="MATRIXIN"/>
</dbReference>
<feature type="binding site" evidence="24">
    <location>
        <position position="235"/>
    </location>
    <ligand>
        <name>Zn(2+)</name>
        <dbReference type="ChEBI" id="CHEBI:29105"/>
        <label>2</label>
        <note>catalytic</note>
    </ligand>
</feature>
<feature type="disulfide bond" evidence="25">
    <location>
        <begin position="291"/>
        <end position="478"/>
    </location>
</feature>
<evidence type="ECO:0000256" key="29">
    <source>
        <dbReference type="SAM" id="MobiDB-lite"/>
    </source>
</evidence>
<dbReference type="InterPro" id="IPR002477">
    <property type="entry name" value="Peptidoglycan-bd-like"/>
</dbReference>
<dbReference type="OrthoDB" id="406838at2759"/>
<feature type="compositionally biased region" description="Pro residues" evidence="29">
    <location>
        <begin position="266"/>
        <end position="275"/>
    </location>
</feature>
<feature type="region of interest" description="Disordered" evidence="29">
    <location>
        <begin position="264"/>
        <end position="294"/>
    </location>
</feature>
<evidence type="ECO:0000256" key="18">
    <source>
        <dbReference type="ARBA" id="ARBA00036188"/>
    </source>
</evidence>
<dbReference type="SUPFAM" id="SSF50923">
    <property type="entry name" value="Hemopexin-like domain"/>
    <property type="match status" value="1"/>
</dbReference>
<feature type="binding site" evidence="24">
    <location>
        <position position="182"/>
    </location>
    <ligand>
        <name>Zn(2+)</name>
        <dbReference type="ChEBI" id="CHEBI:29105"/>
        <label>1</label>
    </ligand>
</feature>
<evidence type="ECO:0000256" key="8">
    <source>
        <dbReference type="ARBA" id="ARBA00022729"/>
    </source>
</evidence>
<feature type="binding site" evidence="24">
    <location>
        <position position="174"/>
    </location>
    <ligand>
        <name>Ca(2+)</name>
        <dbReference type="ChEBI" id="CHEBI:29108"/>
        <label>3</label>
    </ligand>
</feature>
<dbReference type="Pfam" id="PF01471">
    <property type="entry name" value="PG_binding_1"/>
    <property type="match status" value="1"/>
</dbReference>
<feature type="binding site" evidence="24">
    <location>
        <position position="195"/>
    </location>
    <ligand>
        <name>Zn(2+)</name>
        <dbReference type="ChEBI" id="CHEBI:29105"/>
        <label>1</label>
    </ligand>
</feature>
<feature type="binding site" evidence="24">
    <location>
        <position position="392"/>
    </location>
    <ligand>
        <name>Ca(2+)</name>
        <dbReference type="ChEBI" id="CHEBI:29108"/>
        <label>5</label>
    </ligand>
</feature>
<evidence type="ECO:0000259" key="31">
    <source>
        <dbReference type="SMART" id="SM00235"/>
    </source>
</evidence>
<dbReference type="STRING" id="29139.ENSVURP00010017373"/>
<dbReference type="PROSITE" id="PS51642">
    <property type="entry name" value="HEMOPEXIN_2"/>
    <property type="match status" value="4"/>
</dbReference>
<evidence type="ECO:0000256" key="9">
    <source>
        <dbReference type="ARBA" id="ARBA00022737"/>
    </source>
</evidence>
<dbReference type="PROSITE" id="PS00024">
    <property type="entry name" value="HEMOPEXIN"/>
    <property type="match status" value="1"/>
</dbReference>
<dbReference type="CDD" id="cd04278">
    <property type="entry name" value="ZnMc_MMP"/>
    <property type="match status" value="1"/>
</dbReference>
<dbReference type="Pfam" id="PF00413">
    <property type="entry name" value="Peptidase_M10"/>
    <property type="match status" value="1"/>
</dbReference>
<feature type="binding site" evidence="24">
    <location>
        <position position="123"/>
    </location>
    <ligand>
        <name>Ca(2+)</name>
        <dbReference type="ChEBI" id="CHEBI:29108"/>
        <label>1</label>
    </ligand>
</feature>
<dbReference type="GO" id="GO:0030198">
    <property type="term" value="P:extracellular matrix organization"/>
    <property type="evidence" value="ECO:0007669"/>
    <property type="project" value="TreeGrafter"/>
</dbReference>
<organism evidence="32 33">
    <name type="scientific">Vombatus ursinus</name>
    <name type="common">Common wombat</name>
    <dbReference type="NCBI Taxonomy" id="29139"/>
    <lineage>
        <taxon>Eukaryota</taxon>
        <taxon>Metazoa</taxon>
        <taxon>Chordata</taxon>
        <taxon>Craniata</taxon>
        <taxon>Vertebrata</taxon>
        <taxon>Euteleostomi</taxon>
        <taxon>Mammalia</taxon>
        <taxon>Metatheria</taxon>
        <taxon>Diprotodontia</taxon>
        <taxon>Vombatidae</taxon>
        <taxon>Vombatus</taxon>
    </lineage>
</organism>
<evidence type="ECO:0000256" key="7">
    <source>
        <dbReference type="ARBA" id="ARBA00022723"/>
    </source>
</evidence>
<comment type="cofactor">
    <cofactor evidence="24">
        <name>Zn(2+)</name>
        <dbReference type="ChEBI" id="CHEBI:29105"/>
    </cofactor>
    <text evidence="24">Binds 2 Zn(2+) ions per subunit.</text>
</comment>
<dbReference type="SUPFAM" id="SSF55486">
    <property type="entry name" value="Metalloproteases ('zincins'), catalytic domain"/>
    <property type="match status" value="1"/>
</dbReference>
<dbReference type="FunFam" id="2.110.10.10:FF:000002">
    <property type="entry name" value="Matrix metallopeptidase 3"/>
    <property type="match status" value="1"/>
</dbReference>
<dbReference type="InterPro" id="IPR001818">
    <property type="entry name" value="Pept_M10_metallopeptidase"/>
</dbReference>
<evidence type="ECO:0000313" key="33">
    <source>
        <dbReference type="Proteomes" id="UP000314987"/>
    </source>
</evidence>
<feature type="binding site" evidence="24">
    <location>
        <position position="197"/>
    </location>
    <ligand>
        <name>Ca(2+)</name>
        <dbReference type="ChEBI" id="CHEBI:29108"/>
        <label>3</label>
    </ligand>
</feature>
<dbReference type="EC" id="3.4.24.17" evidence="19"/>
<evidence type="ECO:0000256" key="5">
    <source>
        <dbReference type="ARBA" id="ARBA00022588"/>
    </source>
</evidence>
<feature type="modified residue" description="Phosphotyrosine; by PKDCC" evidence="26">
    <location>
        <position position="373"/>
    </location>
</feature>
<evidence type="ECO:0000313" key="32">
    <source>
        <dbReference type="Ensembl" id="ENSVURP00010017373.1"/>
    </source>
</evidence>
<dbReference type="InterPro" id="IPR018486">
    <property type="entry name" value="Hemopexin_CS"/>
</dbReference>
<dbReference type="GO" id="GO:0008270">
    <property type="term" value="F:zinc ion binding"/>
    <property type="evidence" value="ECO:0007669"/>
    <property type="project" value="InterPro"/>
</dbReference>
<feature type="chain" id="PRO_5021485295" description="Stromelysin-1" evidence="30">
    <location>
        <begin position="17"/>
        <end position="478"/>
    </location>
</feature>
<dbReference type="InterPro" id="IPR006026">
    <property type="entry name" value="Peptidase_Metallo"/>
</dbReference>
<evidence type="ECO:0000256" key="16">
    <source>
        <dbReference type="ARBA" id="ARBA00023145"/>
    </source>
</evidence>
<keyword evidence="11 23" id="KW-0862">Zinc</keyword>
<feature type="binding site" evidence="24">
    <location>
        <position position="198"/>
    </location>
    <ligand>
        <name>Ca(2+)</name>
        <dbReference type="ChEBI" id="CHEBI:29108"/>
        <label>1</label>
    </ligand>
</feature>
<keyword evidence="14" id="KW-0482">Metalloprotease</keyword>
<evidence type="ECO:0000256" key="3">
    <source>
        <dbReference type="ARBA" id="ARBA00022525"/>
    </source>
</evidence>
<dbReference type="PIRSF" id="PIRSF001191">
    <property type="entry name" value="Peptidase_M10A_matrix"/>
    <property type="match status" value="1"/>
</dbReference>
<dbReference type="GO" id="GO:0030574">
    <property type="term" value="P:collagen catabolic process"/>
    <property type="evidence" value="ECO:0007669"/>
    <property type="project" value="UniProtKB-KW"/>
</dbReference>
<feature type="binding site" evidence="24">
    <location>
        <position position="439"/>
    </location>
    <ligand>
        <name>Ca(2+)</name>
        <dbReference type="ChEBI" id="CHEBI:29108"/>
        <label>4</label>
    </ligand>
</feature>
<reference evidence="32" key="2">
    <citation type="submission" date="2025-08" db="UniProtKB">
        <authorList>
            <consortium name="Ensembl"/>
        </authorList>
    </citation>
    <scope>IDENTIFICATION</scope>
</reference>
<keyword evidence="15" id="KW-0177">Collagen degradation</keyword>
<evidence type="ECO:0000256" key="19">
    <source>
        <dbReference type="ARBA" id="ARBA00039069"/>
    </source>
</evidence>
<evidence type="ECO:0000256" key="21">
    <source>
        <dbReference type="ARBA" id="ARBA00041331"/>
    </source>
</evidence>
<dbReference type="InterPro" id="IPR033739">
    <property type="entry name" value="M10A_MMP"/>
</dbReference>
<evidence type="ECO:0000256" key="11">
    <source>
        <dbReference type="ARBA" id="ARBA00022833"/>
    </source>
</evidence>
<evidence type="ECO:0000256" key="25">
    <source>
        <dbReference type="PIRSR" id="PIRSR621190-3"/>
    </source>
</evidence>
<dbReference type="InterPro" id="IPR018487">
    <property type="entry name" value="Hemopexin-like_repeat"/>
</dbReference>
<feature type="binding site" evidence="24">
    <location>
        <position position="342"/>
    </location>
    <ligand>
        <name>Ca(2+)</name>
        <dbReference type="ChEBI" id="CHEBI:29108"/>
        <label>4</label>
    </ligand>
</feature>
<dbReference type="GO" id="GO:0031334">
    <property type="term" value="P:positive regulation of protein-containing complex assembly"/>
    <property type="evidence" value="ECO:0007669"/>
    <property type="project" value="Ensembl"/>
</dbReference>
<dbReference type="GO" id="GO:0004222">
    <property type="term" value="F:metalloendopeptidase activity"/>
    <property type="evidence" value="ECO:0007669"/>
    <property type="project" value="UniProtKB-EC"/>
</dbReference>
<feature type="active site" evidence="22">
    <location>
        <position position="218"/>
    </location>
</feature>
<dbReference type="InterPro" id="IPR024079">
    <property type="entry name" value="MetalloPept_cat_dom_sf"/>
</dbReference>
<keyword evidence="12 24" id="KW-0106">Calcium</keyword>
<dbReference type="PANTHER" id="PTHR10201">
    <property type="entry name" value="MATRIX METALLOPROTEINASE"/>
    <property type="match status" value="1"/>
</dbReference>
<dbReference type="Proteomes" id="UP000314987">
    <property type="component" value="Unassembled WGS sequence"/>
</dbReference>
<evidence type="ECO:0000256" key="1">
    <source>
        <dbReference type="ARBA" id="ARBA00004498"/>
    </source>
</evidence>
<protein>
    <recommendedName>
        <fullName evidence="20">Stromelysin-1</fullName>
        <ecNumber evidence="19">3.4.24.17</ecNumber>
    </recommendedName>
    <alternativeName>
        <fullName evidence="21">Matrix metalloproteinase-3</fullName>
    </alternativeName>
</protein>
<keyword evidence="17 25" id="KW-1015">Disulfide bond</keyword>
<dbReference type="GeneTree" id="ENSGT00940000159759"/>
<dbReference type="Pfam" id="PF00045">
    <property type="entry name" value="Hemopexin"/>
    <property type="match status" value="4"/>
</dbReference>
<feature type="binding site" evidence="24">
    <location>
        <position position="200"/>
    </location>
    <ligand>
        <name>Ca(2+)</name>
        <dbReference type="ChEBI" id="CHEBI:29108"/>
        <label>1</label>
    </ligand>
</feature>
<evidence type="ECO:0000256" key="22">
    <source>
        <dbReference type="PIRSR" id="PIRSR001191-1"/>
    </source>
</evidence>
<feature type="binding site" evidence="24">
    <location>
        <position position="169"/>
    </location>
    <ligand>
        <name>Zn(2+)</name>
        <dbReference type="ChEBI" id="CHEBI:29105"/>
        <label>1</label>
    </ligand>
</feature>
<keyword evidence="13" id="KW-0391">Immunity</keyword>
<dbReference type="GO" id="GO:2000378">
    <property type="term" value="P:negative regulation of reactive oxygen species metabolic process"/>
    <property type="evidence" value="ECO:0007669"/>
    <property type="project" value="Ensembl"/>
</dbReference>
<keyword evidence="6" id="KW-0645">Protease</keyword>
<evidence type="ECO:0000256" key="30">
    <source>
        <dbReference type="SAM" id="SignalP"/>
    </source>
</evidence>
<feature type="binding site" evidence="23">
    <location>
        <position position="227"/>
    </location>
    <ligand>
        <name>Zn(2+)</name>
        <dbReference type="ChEBI" id="CHEBI:29105"/>
        <label>2</label>
        <note>catalytic</note>
    </ligand>
</feature>
<comment type="subcellular location">
    <subcellularLocation>
        <location evidence="1">Secreted</location>
        <location evidence="1">Extracellular space</location>
        <location evidence="1">Extracellular matrix</location>
    </subcellularLocation>
</comment>
<comment type="similarity">
    <text evidence="2">Belongs to the peptidase M10A family.</text>
</comment>
<comment type="cofactor">
    <cofactor evidence="24">
        <name>Ca(2+)</name>
        <dbReference type="ChEBI" id="CHEBI:29108"/>
    </cofactor>
    <text evidence="24">Can bind about 5 Ca(2+) ions per subunit.</text>
</comment>
<feature type="binding site" evidence="24">
    <location>
        <position position="298"/>
    </location>
    <ligand>
        <name>Ca(2+)</name>
        <dbReference type="ChEBI" id="CHEBI:29108"/>
        <label>4</label>
    </ligand>
</feature>
<evidence type="ECO:0000256" key="26">
    <source>
        <dbReference type="PIRSR" id="PIRSR621190-4"/>
    </source>
</evidence>
<keyword evidence="10" id="KW-0378">Hydrolase</keyword>
<dbReference type="Gene3D" id="3.40.390.10">
    <property type="entry name" value="Collagenase (Catalytic Domain)"/>
    <property type="match status" value="1"/>
</dbReference>
<dbReference type="SMART" id="SM00235">
    <property type="entry name" value="ZnMc"/>
    <property type="match status" value="1"/>
</dbReference>
<dbReference type="InterPro" id="IPR000585">
    <property type="entry name" value="Hemopexin-like_dom"/>
</dbReference>
<evidence type="ECO:0000256" key="6">
    <source>
        <dbReference type="ARBA" id="ARBA00022670"/>
    </source>
</evidence>
<dbReference type="AlphaFoldDB" id="A0A4X2L074"/>